<dbReference type="AlphaFoldDB" id="A0A4R7Q8K4"/>
<protein>
    <recommendedName>
        <fullName evidence="4">Membrane or secreted protein</fullName>
    </recommendedName>
</protein>
<organism evidence="2 3">
    <name type="scientific">Gelidibacter sediminis</name>
    <dbReference type="NCBI Taxonomy" id="1608710"/>
    <lineage>
        <taxon>Bacteria</taxon>
        <taxon>Pseudomonadati</taxon>
        <taxon>Bacteroidota</taxon>
        <taxon>Flavobacteriia</taxon>
        <taxon>Flavobacteriales</taxon>
        <taxon>Flavobacteriaceae</taxon>
        <taxon>Gelidibacter</taxon>
    </lineage>
</organism>
<name>A0A4R7Q8K4_9FLAO</name>
<dbReference type="EMBL" id="SOBW01000007">
    <property type="protein sequence ID" value="TDU43928.1"/>
    <property type="molecule type" value="Genomic_DNA"/>
</dbReference>
<dbReference type="OrthoDB" id="1453405at2"/>
<accession>A0A4R7Q8K4</accession>
<gene>
    <name evidence="2" type="ORF">BXY82_1350</name>
</gene>
<comment type="caution">
    <text evidence="2">The sequence shown here is derived from an EMBL/GenBank/DDBJ whole genome shotgun (WGS) entry which is preliminary data.</text>
</comment>
<evidence type="ECO:0000256" key="1">
    <source>
        <dbReference type="SAM" id="SignalP"/>
    </source>
</evidence>
<dbReference type="RefSeq" id="WP_133757355.1">
    <property type="nucleotide sequence ID" value="NZ_SOBW01000007.1"/>
</dbReference>
<feature type="chain" id="PRO_5020916508" description="Membrane or secreted protein" evidence="1">
    <location>
        <begin position="23"/>
        <end position="87"/>
    </location>
</feature>
<proteinExistence type="predicted"/>
<dbReference type="Proteomes" id="UP000294689">
    <property type="component" value="Unassembled WGS sequence"/>
</dbReference>
<keyword evidence="3" id="KW-1185">Reference proteome</keyword>
<keyword evidence="1" id="KW-0732">Signal</keyword>
<evidence type="ECO:0000313" key="2">
    <source>
        <dbReference type="EMBL" id="TDU43928.1"/>
    </source>
</evidence>
<feature type="signal peptide" evidence="1">
    <location>
        <begin position="1"/>
        <end position="22"/>
    </location>
</feature>
<dbReference type="PROSITE" id="PS51257">
    <property type="entry name" value="PROKAR_LIPOPROTEIN"/>
    <property type="match status" value="1"/>
</dbReference>
<evidence type="ECO:0008006" key="4">
    <source>
        <dbReference type="Google" id="ProtNLM"/>
    </source>
</evidence>
<evidence type="ECO:0000313" key="3">
    <source>
        <dbReference type="Proteomes" id="UP000294689"/>
    </source>
</evidence>
<sequence>MKKVIFMSVMALFLSVSLTSCRDTEEKDVRTENERIIDDMKADGAEIKVKEDDGDTKIKMETDDRKVKIKEDDGDVKVKVKTDNDDN</sequence>
<reference evidence="2 3" key="1">
    <citation type="submission" date="2019-03" db="EMBL/GenBank/DDBJ databases">
        <title>Genomic Encyclopedia of Archaeal and Bacterial Type Strains, Phase II (KMG-II): from individual species to whole genera.</title>
        <authorList>
            <person name="Goeker M."/>
        </authorList>
    </citation>
    <scope>NUCLEOTIDE SEQUENCE [LARGE SCALE GENOMIC DNA]</scope>
    <source>
        <strain evidence="2 3">DSM 28135</strain>
    </source>
</reference>